<dbReference type="PANTHER" id="PTHR12526">
    <property type="entry name" value="GLYCOSYLTRANSFERASE"/>
    <property type="match status" value="1"/>
</dbReference>
<dbReference type="SUPFAM" id="SSF53756">
    <property type="entry name" value="UDP-Glycosyltransferase/glycogen phosphorylase"/>
    <property type="match status" value="1"/>
</dbReference>
<protein>
    <recommendedName>
        <fullName evidence="5">Glycosyl transferase family 1 domain-containing protein</fullName>
    </recommendedName>
</protein>
<feature type="domain" description="Glycosyl transferase family 1" evidence="1">
    <location>
        <begin position="195"/>
        <end position="325"/>
    </location>
</feature>
<dbReference type="GO" id="GO:0016757">
    <property type="term" value="F:glycosyltransferase activity"/>
    <property type="evidence" value="ECO:0007669"/>
    <property type="project" value="InterPro"/>
</dbReference>
<dbReference type="Proteomes" id="UP000178248">
    <property type="component" value="Unassembled WGS sequence"/>
</dbReference>
<comment type="caution">
    <text evidence="3">The sequence shown here is derived from an EMBL/GenBank/DDBJ whole genome shotgun (WGS) entry which is preliminary data.</text>
</comment>
<evidence type="ECO:0000313" key="3">
    <source>
        <dbReference type="EMBL" id="OGY91265.1"/>
    </source>
</evidence>
<gene>
    <name evidence="3" type="ORF">A3B30_04135</name>
</gene>
<dbReference type="AlphaFoldDB" id="A0A1G2BQ04"/>
<reference evidence="3 4" key="1">
    <citation type="journal article" date="2016" name="Nat. Commun.">
        <title>Thousands of microbial genomes shed light on interconnected biogeochemical processes in an aquifer system.</title>
        <authorList>
            <person name="Anantharaman K."/>
            <person name="Brown C.T."/>
            <person name="Hug L.A."/>
            <person name="Sharon I."/>
            <person name="Castelle C.J."/>
            <person name="Probst A.J."/>
            <person name="Thomas B.C."/>
            <person name="Singh A."/>
            <person name="Wilkins M.J."/>
            <person name="Karaoz U."/>
            <person name="Brodie E.L."/>
            <person name="Williams K.H."/>
            <person name="Hubbard S.S."/>
            <person name="Banfield J.F."/>
        </authorList>
    </citation>
    <scope>NUCLEOTIDE SEQUENCE [LARGE SCALE GENOMIC DNA]</scope>
</reference>
<proteinExistence type="predicted"/>
<dbReference type="Pfam" id="PF13439">
    <property type="entry name" value="Glyco_transf_4"/>
    <property type="match status" value="1"/>
</dbReference>
<dbReference type="EMBL" id="MHKM01000024">
    <property type="protein sequence ID" value="OGY91265.1"/>
    <property type="molecule type" value="Genomic_DNA"/>
</dbReference>
<dbReference type="InterPro" id="IPR001296">
    <property type="entry name" value="Glyco_trans_1"/>
</dbReference>
<organism evidence="3 4">
    <name type="scientific">Candidatus Komeilibacteria bacterium RIFCSPLOWO2_01_FULL_52_15</name>
    <dbReference type="NCBI Taxonomy" id="1798551"/>
    <lineage>
        <taxon>Bacteria</taxon>
        <taxon>Candidatus Komeiliibacteriota</taxon>
    </lineage>
</organism>
<dbReference type="STRING" id="1798551.A3B30_04135"/>
<sequence length="369" mass="42344">MQPEPTIALAHDHLYQIGGAESVLKTMADLYPSAPIYTLIYNERVNLDINASRVRTSFLQHAPGGKELFKWYLGVMPSAWQSFDFTPYQVILSSSSAFVKGIVTPASSVHISYCHTPTRYLWSDSAEYVRSLRLSAPLRTILKRVLDDLREWDYQAAQRVDYFIANSRFIARRIEQYYHRDSVVIYPPVSVQRYRTEPTEKFYLLVSRLRPYKKVDVAIEAFNQLKLPLYIIGAGEEYRHLKSRARKNIRFLGEVSDATKISYMSRCRAFIHPQEEDFGISAVEAMASGKPVIAYASGGVLETVIPNVTGIFFKEQTWEALAYAVLASRQRDFDAGRIRQHAMQFNEDVFKQSLHSYVQSIVPSYANRH</sequence>
<accession>A0A1G2BQ04</accession>
<evidence type="ECO:0008006" key="5">
    <source>
        <dbReference type="Google" id="ProtNLM"/>
    </source>
</evidence>
<evidence type="ECO:0000259" key="1">
    <source>
        <dbReference type="Pfam" id="PF00534"/>
    </source>
</evidence>
<feature type="domain" description="Glycosyltransferase subfamily 4-like N-terminal" evidence="2">
    <location>
        <begin position="17"/>
        <end position="193"/>
    </location>
</feature>
<evidence type="ECO:0000313" key="4">
    <source>
        <dbReference type="Proteomes" id="UP000178248"/>
    </source>
</evidence>
<name>A0A1G2BQ04_9BACT</name>
<dbReference type="PANTHER" id="PTHR12526:SF584">
    <property type="entry name" value="GLYCOSYLTRANSFERASE"/>
    <property type="match status" value="1"/>
</dbReference>
<dbReference type="Gene3D" id="3.40.50.2000">
    <property type="entry name" value="Glycogen Phosphorylase B"/>
    <property type="match status" value="2"/>
</dbReference>
<dbReference type="InterPro" id="IPR028098">
    <property type="entry name" value="Glyco_trans_4-like_N"/>
</dbReference>
<evidence type="ECO:0000259" key="2">
    <source>
        <dbReference type="Pfam" id="PF13439"/>
    </source>
</evidence>
<dbReference type="Pfam" id="PF00534">
    <property type="entry name" value="Glycos_transf_1"/>
    <property type="match status" value="1"/>
</dbReference>